<evidence type="ECO:0000313" key="1">
    <source>
        <dbReference type="EMBL" id="KRH94206.1"/>
    </source>
</evidence>
<dbReference type="Proteomes" id="UP000051530">
    <property type="component" value="Unassembled WGS sequence"/>
</dbReference>
<comment type="caution">
    <text evidence="1">The sequence shown here is derived from an EMBL/GenBank/DDBJ whole genome shotgun (WGS) entry which is preliminary data.</text>
</comment>
<sequence>MTLNFLYQTLKIYRNNLFVPSCLVFPLPGDTRHGPCTCNPCDFSCIERDLKHYPILSCYIKCQKNGTVIQKCYCFVSPYCPNGLKICKSNHLLTLEKLKRFSTSDFTSQNIIDDCFEGRDNDLKEIGFYFDNILVKNILNSTLHYSKDNED</sequence>
<accession>A0A0R0M3N4</accession>
<name>A0A0R0M3N4_9MICR</name>
<protein>
    <submittedName>
        <fullName evidence="1">Uncharacterized protein</fullName>
    </submittedName>
</protein>
<reference evidence="1 2" key="1">
    <citation type="submission" date="2015-07" db="EMBL/GenBank/DDBJ databases">
        <title>The genome of Pseudoloma neurophilia, a relevant intracellular parasite of the zebrafish.</title>
        <authorList>
            <person name="Ndikumana S."/>
            <person name="Pelin A."/>
            <person name="Sanders J."/>
            <person name="Corradi N."/>
        </authorList>
    </citation>
    <scope>NUCLEOTIDE SEQUENCE [LARGE SCALE GENOMIC DNA]</scope>
    <source>
        <strain evidence="1 2">MK1</strain>
    </source>
</reference>
<keyword evidence="2" id="KW-1185">Reference proteome</keyword>
<dbReference type="AlphaFoldDB" id="A0A0R0M3N4"/>
<dbReference type="EMBL" id="LGUB01000117">
    <property type="protein sequence ID" value="KRH94206.1"/>
    <property type="molecule type" value="Genomic_DNA"/>
</dbReference>
<evidence type="ECO:0000313" key="2">
    <source>
        <dbReference type="Proteomes" id="UP000051530"/>
    </source>
</evidence>
<dbReference type="VEuPathDB" id="MicrosporidiaDB:M153_3400005291"/>
<organism evidence="1 2">
    <name type="scientific">Pseudoloma neurophilia</name>
    <dbReference type="NCBI Taxonomy" id="146866"/>
    <lineage>
        <taxon>Eukaryota</taxon>
        <taxon>Fungi</taxon>
        <taxon>Fungi incertae sedis</taxon>
        <taxon>Microsporidia</taxon>
        <taxon>Pseudoloma</taxon>
    </lineage>
</organism>
<proteinExistence type="predicted"/>
<gene>
    <name evidence="1" type="ORF">M153_3400005291</name>
</gene>